<dbReference type="FunFam" id="3.40.50.2020:FF:000006">
    <property type="entry name" value="Hypoxanthine phosphoribosyltransferase"/>
    <property type="match status" value="1"/>
</dbReference>
<evidence type="ECO:0000256" key="12">
    <source>
        <dbReference type="ARBA" id="ARBA00022842"/>
    </source>
</evidence>
<dbReference type="EC" id="2.4.2.8" evidence="5"/>
<comment type="similarity">
    <text evidence="4">Belongs to the purine/pyrimidine phosphoribosyltransferase family.</text>
</comment>
<gene>
    <name evidence="14" type="primary">hpt</name>
    <name evidence="14" type="ORF">McpAg1_00110</name>
</gene>
<evidence type="ECO:0000256" key="6">
    <source>
        <dbReference type="ARBA" id="ARBA00022490"/>
    </source>
</evidence>
<reference evidence="14" key="1">
    <citation type="submission" date="2023-06" db="EMBL/GenBank/DDBJ databases">
        <title>Genome sequence of Methancorpusculaceae sp. Ag1.</title>
        <authorList>
            <person name="Protasov E."/>
            <person name="Platt K."/>
            <person name="Poehlein A."/>
            <person name="Daniel R."/>
            <person name="Brune A."/>
        </authorList>
    </citation>
    <scope>NUCLEOTIDE SEQUENCE</scope>
    <source>
        <strain evidence="14">Ag1</strain>
    </source>
</reference>
<keyword evidence="11" id="KW-0547">Nucleotide-binding</keyword>
<dbReference type="EMBL" id="JAWDKA010000001">
    <property type="protein sequence ID" value="MDV0440835.1"/>
    <property type="molecule type" value="Genomic_DNA"/>
</dbReference>
<dbReference type="GO" id="GO:0032263">
    <property type="term" value="P:GMP salvage"/>
    <property type="evidence" value="ECO:0007669"/>
    <property type="project" value="TreeGrafter"/>
</dbReference>
<comment type="caution">
    <text evidence="14">The sequence shown here is derived from an EMBL/GenBank/DDBJ whole genome shotgun (WGS) entry which is preliminary data.</text>
</comment>
<evidence type="ECO:0000259" key="13">
    <source>
        <dbReference type="Pfam" id="PF00156"/>
    </source>
</evidence>
<dbReference type="Proteomes" id="UP001273136">
    <property type="component" value="Unassembled WGS sequence"/>
</dbReference>
<keyword evidence="7 14" id="KW-0328">Glycosyltransferase</keyword>
<evidence type="ECO:0000256" key="7">
    <source>
        <dbReference type="ARBA" id="ARBA00022676"/>
    </source>
</evidence>
<evidence type="ECO:0000256" key="5">
    <source>
        <dbReference type="ARBA" id="ARBA00011895"/>
    </source>
</evidence>
<dbReference type="RefSeq" id="WP_338093232.1">
    <property type="nucleotide sequence ID" value="NZ_JAWDKA010000001.1"/>
</dbReference>
<evidence type="ECO:0000256" key="10">
    <source>
        <dbReference type="ARBA" id="ARBA00022726"/>
    </source>
</evidence>
<protein>
    <recommendedName>
        <fullName evidence="5">hypoxanthine phosphoribosyltransferase</fullName>
        <ecNumber evidence="5">2.4.2.8</ecNumber>
    </recommendedName>
</protein>
<dbReference type="InterPro" id="IPR005904">
    <property type="entry name" value="Hxn_phspho_trans"/>
</dbReference>
<comment type="cofactor">
    <cofactor evidence="1">
        <name>Mg(2+)</name>
        <dbReference type="ChEBI" id="CHEBI:18420"/>
    </cofactor>
</comment>
<comment type="pathway">
    <text evidence="3">Purine metabolism; IMP biosynthesis via salvage pathway; IMP from hypoxanthine: step 1/1.</text>
</comment>
<proteinExistence type="inferred from homology"/>
<evidence type="ECO:0000256" key="8">
    <source>
        <dbReference type="ARBA" id="ARBA00022679"/>
    </source>
</evidence>
<accession>A0AAE4MB02</accession>
<keyword evidence="15" id="KW-1185">Reference proteome</keyword>
<dbReference type="GO" id="GO:0032264">
    <property type="term" value="P:IMP salvage"/>
    <property type="evidence" value="ECO:0007669"/>
    <property type="project" value="TreeGrafter"/>
</dbReference>
<evidence type="ECO:0000256" key="4">
    <source>
        <dbReference type="ARBA" id="ARBA00008391"/>
    </source>
</evidence>
<dbReference type="InterPro" id="IPR029057">
    <property type="entry name" value="PRTase-like"/>
</dbReference>
<dbReference type="GO" id="GO:0006178">
    <property type="term" value="P:guanine salvage"/>
    <property type="evidence" value="ECO:0007669"/>
    <property type="project" value="TreeGrafter"/>
</dbReference>
<dbReference type="GO" id="GO:0046100">
    <property type="term" value="P:hypoxanthine metabolic process"/>
    <property type="evidence" value="ECO:0007669"/>
    <property type="project" value="TreeGrafter"/>
</dbReference>
<dbReference type="PANTHER" id="PTHR43340">
    <property type="entry name" value="HYPOXANTHINE-GUANINE PHOSPHORIBOSYLTRANSFERASE"/>
    <property type="match status" value="1"/>
</dbReference>
<keyword evidence="10" id="KW-0660">Purine salvage</keyword>
<evidence type="ECO:0000256" key="9">
    <source>
        <dbReference type="ARBA" id="ARBA00022723"/>
    </source>
</evidence>
<dbReference type="GO" id="GO:0000287">
    <property type="term" value="F:magnesium ion binding"/>
    <property type="evidence" value="ECO:0007669"/>
    <property type="project" value="TreeGrafter"/>
</dbReference>
<dbReference type="PANTHER" id="PTHR43340:SF1">
    <property type="entry name" value="HYPOXANTHINE PHOSPHORIBOSYLTRANSFERASE"/>
    <property type="match status" value="1"/>
</dbReference>
<dbReference type="CDD" id="cd06223">
    <property type="entry name" value="PRTases_typeI"/>
    <property type="match status" value="1"/>
</dbReference>
<dbReference type="GO" id="GO:0005829">
    <property type="term" value="C:cytosol"/>
    <property type="evidence" value="ECO:0007669"/>
    <property type="project" value="TreeGrafter"/>
</dbReference>
<feature type="domain" description="Phosphoribosyltransferase" evidence="13">
    <location>
        <begin position="13"/>
        <end position="157"/>
    </location>
</feature>
<keyword evidence="12" id="KW-0460">Magnesium</keyword>
<dbReference type="GO" id="GO:0004422">
    <property type="term" value="F:hypoxanthine phosphoribosyltransferase activity"/>
    <property type="evidence" value="ECO:0007669"/>
    <property type="project" value="InterPro"/>
</dbReference>
<dbReference type="SUPFAM" id="SSF53271">
    <property type="entry name" value="PRTase-like"/>
    <property type="match status" value="1"/>
</dbReference>
<dbReference type="Gene3D" id="3.40.50.2020">
    <property type="match status" value="1"/>
</dbReference>
<dbReference type="Pfam" id="PF00156">
    <property type="entry name" value="Pribosyltran"/>
    <property type="match status" value="1"/>
</dbReference>
<evidence type="ECO:0000313" key="14">
    <source>
        <dbReference type="EMBL" id="MDV0440835.1"/>
    </source>
</evidence>
<dbReference type="AlphaFoldDB" id="A0AAE4MB02"/>
<evidence type="ECO:0000256" key="11">
    <source>
        <dbReference type="ARBA" id="ARBA00022741"/>
    </source>
</evidence>
<evidence type="ECO:0000313" key="15">
    <source>
        <dbReference type="Proteomes" id="UP001273136"/>
    </source>
</evidence>
<sequence length="172" mass="19274">MADTIDVLISEEKINARIKELAESIDHDYAGKEIIFLCTLKGACFFACELAKRVTLPVFMEFIQAKSYEGKNSTGNLVMKLDVPEEAIAGKHVIIIEDVIDTGRTLSHVKQLMLDRNPASIAVCSLLDKHECRVVPFEGEYIGFSIGDDFVVGYGLDWDQKYRNLPYVGIVR</sequence>
<keyword evidence="9" id="KW-0479">Metal-binding</keyword>
<keyword evidence="8 14" id="KW-0808">Transferase</keyword>
<dbReference type="NCBIfam" id="TIGR01203">
    <property type="entry name" value="HGPRTase"/>
    <property type="match status" value="1"/>
</dbReference>
<dbReference type="InterPro" id="IPR000836">
    <property type="entry name" value="PRTase_dom"/>
</dbReference>
<organism evidence="14 15">
    <name type="scientific">Methanorbis furvi</name>
    <dbReference type="NCBI Taxonomy" id="3028299"/>
    <lineage>
        <taxon>Archaea</taxon>
        <taxon>Methanobacteriati</taxon>
        <taxon>Methanobacteriota</taxon>
        <taxon>Stenosarchaea group</taxon>
        <taxon>Methanomicrobia</taxon>
        <taxon>Methanomicrobiales</taxon>
        <taxon>Methanocorpusculaceae</taxon>
        <taxon>Methanorbis</taxon>
    </lineage>
</organism>
<keyword evidence="6" id="KW-0963">Cytoplasm</keyword>
<evidence type="ECO:0000256" key="2">
    <source>
        <dbReference type="ARBA" id="ARBA00004496"/>
    </source>
</evidence>
<evidence type="ECO:0000256" key="3">
    <source>
        <dbReference type="ARBA" id="ARBA00004669"/>
    </source>
</evidence>
<name>A0AAE4MB02_9EURY</name>
<dbReference type="GO" id="GO:0006166">
    <property type="term" value="P:purine ribonucleoside salvage"/>
    <property type="evidence" value="ECO:0007669"/>
    <property type="project" value="UniProtKB-KW"/>
</dbReference>
<comment type="subcellular location">
    <subcellularLocation>
        <location evidence="2">Cytoplasm</location>
    </subcellularLocation>
</comment>
<evidence type="ECO:0000256" key="1">
    <source>
        <dbReference type="ARBA" id="ARBA00001946"/>
    </source>
</evidence>
<dbReference type="GO" id="GO:0000166">
    <property type="term" value="F:nucleotide binding"/>
    <property type="evidence" value="ECO:0007669"/>
    <property type="project" value="UniProtKB-KW"/>
</dbReference>
<dbReference type="InterPro" id="IPR050408">
    <property type="entry name" value="HGPRT"/>
</dbReference>